<dbReference type="SUPFAM" id="SSF55781">
    <property type="entry name" value="GAF domain-like"/>
    <property type="match status" value="1"/>
</dbReference>
<dbReference type="EMBL" id="JACCFW010000001">
    <property type="protein sequence ID" value="NYJ73131.1"/>
    <property type="molecule type" value="Genomic_DNA"/>
</dbReference>
<dbReference type="GO" id="GO:0003723">
    <property type="term" value="F:RNA binding"/>
    <property type="evidence" value="ECO:0007669"/>
    <property type="project" value="InterPro"/>
</dbReference>
<dbReference type="InterPro" id="IPR012074">
    <property type="entry name" value="GAF_ANTAR"/>
</dbReference>
<sequence>MDDRIRDNSTDRAADQVARDLQRPRTTAERMQRGVDLAVELLEGCDHAGITLVRGRTLTAGPATDDIVALGDRLQDQLGEGPCLDTVRQSRTMYTADLRHDKRWETWGPQVAEKLGVRSLLSLLLYTHDRSYGALNLYSERVDGFTAEDLVVADSLATHLAVAMADGEEIEHRGVAMINRTVIGQAEGILMERLGVLPEEAFAYLRGISQRSNRKLLDVARELVSTRVLPSGVDRSIAREDAQPDPV</sequence>
<keyword evidence="3" id="KW-0805">Transcription regulation</keyword>
<protein>
    <submittedName>
        <fullName evidence="7">GAF domain-containing protein</fullName>
    </submittedName>
</protein>
<comment type="caution">
    <text evidence="7">The sequence shown here is derived from an EMBL/GenBank/DDBJ whole genome shotgun (WGS) entry which is preliminary data.</text>
</comment>
<dbReference type="InterPro" id="IPR003018">
    <property type="entry name" value="GAF"/>
</dbReference>
<keyword evidence="8" id="KW-1185">Reference proteome</keyword>
<dbReference type="Pfam" id="PF03861">
    <property type="entry name" value="ANTAR"/>
    <property type="match status" value="1"/>
</dbReference>
<evidence type="ECO:0000256" key="3">
    <source>
        <dbReference type="ARBA" id="ARBA00023015"/>
    </source>
</evidence>
<reference evidence="7 8" key="1">
    <citation type="submission" date="2020-07" db="EMBL/GenBank/DDBJ databases">
        <title>Sequencing the genomes of 1000 actinobacteria strains.</title>
        <authorList>
            <person name="Klenk H.-P."/>
        </authorList>
    </citation>
    <scope>NUCLEOTIDE SEQUENCE [LARGE SCALE GENOMIC DNA]</scope>
    <source>
        <strain evidence="7 8">DSM 29531</strain>
    </source>
</reference>
<dbReference type="InterPro" id="IPR011006">
    <property type="entry name" value="CheY-like_superfamily"/>
</dbReference>
<name>A0A853DDW7_9MICO</name>
<evidence type="ECO:0000259" key="6">
    <source>
        <dbReference type="PROSITE" id="PS50921"/>
    </source>
</evidence>
<evidence type="ECO:0000256" key="2">
    <source>
        <dbReference type="ARBA" id="ARBA00022777"/>
    </source>
</evidence>
<dbReference type="Gene3D" id="1.10.10.10">
    <property type="entry name" value="Winged helix-like DNA-binding domain superfamily/Winged helix DNA-binding domain"/>
    <property type="match status" value="1"/>
</dbReference>
<evidence type="ECO:0000256" key="5">
    <source>
        <dbReference type="SAM" id="MobiDB-lite"/>
    </source>
</evidence>
<keyword evidence="2" id="KW-0418">Kinase</keyword>
<keyword evidence="1" id="KW-0808">Transferase</keyword>
<proteinExistence type="predicted"/>
<dbReference type="PROSITE" id="PS50921">
    <property type="entry name" value="ANTAR"/>
    <property type="match status" value="1"/>
</dbReference>
<gene>
    <name evidence="7" type="ORF">HNR15_000094</name>
</gene>
<feature type="region of interest" description="Disordered" evidence="5">
    <location>
        <begin position="1"/>
        <end position="30"/>
    </location>
</feature>
<evidence type="ECO:0000256" key="1">
    <source>
        <dbReference type="ARBA" id="ARBA00022679"/>
    </source>
</evidence>
<feature type="domain" description="ANTAR" evidence="6">
    <location>
        <begin position="163"/>
        <end position="224"/>
    </location>
</feature>
<dbReference type="SMART" id="SM01012">
    <property type="entry name" value="ANTAR"/>
    <property type="match status" value="1"/>
</dbReference>
<dbReference type="Proteomes" id="UP000571817">
    <property type="component" value="Unassembled WGS sequence"/>
</dbReference>
<dbReference type="RefSeq" id="WP_179478187.1">
    <property type="nucleotide sequence ID" value="NZ_JACCFW010000001.1"/>
</dbReference>
<evidence type="ECO:0000313" key="8">
    <source>
        <dbReference type="Proteomes" id="UP000571817"/>
    </source>
</evidence>
<dbReference type="SUPFAM" id="SSF52172">
    <property type="entry name" value="CheY-like"/>
    <property type="match status" value="1"/>
</dbReference>
<evidence type="ECO:0000313" key="7">
    <source>
        <dbReference type="EMBL" id="NYJ73131.1"/>
    </source>
</evidence>
<evidence type="ECO:0000256" key="4">
    <source>
        <dbReference type="ARBA" id="ARBA00023163"/>
    </source>
</evidence>
<dbReference type="InterPro" id="IPR005561">
    <property type="entry name" value="ANTAR"/>
</dbReference>
<organism evidence="7 8">
    <name type="scientific">Allobranchiibius huperziae</name>
    <dbReference type="NCBI Taxonomy" id="1874116"/>
    <lineage>
        <taxon>Bacteria</taxon>
        <taxon>Bacillati</taxon>
        <taxon>Actinomycetota</taxon>
        <taxon>Actinomycetes</taxon>
        <taxon>Micrococcales</taxon>
        <taxon>Dermacoccaceae</taxon>
        <taxon>Allobranchiibius</taxon>
    </lineage>
</organism>
<dbReference type="AlphaFoldDB" id="A0A853DDW7"/>
<accession>A0A853DDW7</accession>
<keyword evidence="4" id="KW-0804">Transcription</keyword>
<dbReference type="InterPro" id="IPR029016">
    <property type="entry name" value="GAF-like_dom_sf"/>
</dbReference>
<dbReference type="Gene3D" id="3.30.450.40">
    <property type="match status" value="1"/>
</dbReference>
<dbReference type="Pfam" id="PF13185">
    <property type="entry name" value="GAF_2"/>
    <property type="match status" value="1"/>
</dbReference>
<dbReference type="PIRSF" id="PIRSF036625">
    <property type="entry name" value="GAF_ANTAR"/>
    <property type="match status" value="1"/>
</dbReference>
<dbReference type="InterPro" id="IPR036388">
    <property type="entry name" value="WH-like_DNA-bd_sf"/>
</dbReference>
<dbReference type="GO" id="GO:0016301">
    <property type="term" value="F:kinase activity"/>
    <property type="evidence" value="ECO:0007669"/>
    <property type="project" value="UniProtKB-KW"/>
</dbReference>